<reference evidence="2" key="3">
    <citation type="submission" date="2021-05" db="UniProtKB">
        <authorList>
            <consortium name="EnsemblPlants"/>
        </authorList>
    </citation>
    <scope>IDENTIFICATION</scope>
    <source>
        <strain evidence="2">cv. B73</strain>
    </source>
</reference>
<name>A0A804NE43_MAIZE</name>
<feature type="region of interest" description="Disordered" evidence="1">
    <location>
        <begin position="62"/>
        <end position="106"/>
    </location>
</feature>
<evidence type="ECO:0000313" key="2">
    <source>
        <dbReference type="EnsemblPlants" id="Zm00001eb154430_P001"/>
    </source>
</evidence>
<evidence type="ECO:0000256" key="1">
    <source>
        <dbReference type="SAM" id="MobiDB-lite"/>
    </source>
</evidence>
<dbReference type="InParanoid" id="A0A804NE43"/>
<dbReference type="EnsemblPlants" id="Zm00001eb154430_T001">
    <property type="protein sequence ID" value="Zm00001eb154430_P001"/>
    <property type="gene ID" value="Zm00001eb154430"/>
</dbReference>
<feature type="compositionally biased region" description="Pro residues" evidence="1">
    <location>
        <begin position="96"/>
        <end position="106"/>
    </location>
</feature>
<reference evidence="3" key="1">
    <citation type="submission" date="2015-12" db="EMBL/GenBank/DDBJ databases">
        <title>Update maize B73 reference genome by single molecule sequencing technologies.</title>
        <authorList>
            <consortium name="Maize Genome Sequencing Project"/>
            <person name="Ware D."/>
        </authorList>
    </citation>
    <scope>NUCLEOTIDE SEQUENCE [LARGE SCALE GENOMIC DNA]</scope>
    <source>
        <strain evidence="3">cv. B73</strain>
    </source>
</reference>
<sequence length="106" mass="11617">HGHPLCVRDGHRLRHLPEHVHALRRLHRPARPVQPLPQAHLAAVLRPSPFLRRINLGLRLPPPPRAASGATGRLHTTHTPPPPLYPMTGITSDSPRPAPPCTAPPL</sequence>
<dbReference type="Gramene" id="Zm00001eb154430_T001">
    <property type="protein sequence ID" value="Zm00001eb154430_P001"/>
    <property type="gene ID" value="Zm00001eb154430"/>
</dbReference>
<accession>A0A804NE43</accession>
<proteinExistence type="predicted"/>
<evidence type="ECO:0000313" key="3">
    <source>
        <dbReference type="Proteomes" id="UP000007305"/>
    </source>
</evidence>
<keyword evidence="3" id="KW-1185">Reference proteome</keyword>
<protein>
    <submittedName>
        <fullName evidence="2">Uncharacterized protein</fullName>
    </submittedName>
</protein>
<reference evidence="2" key="2">
    <citation type="submission" date="2019-07" db="EMBL/GenBank/DDBJ databases">
        <authorList>
            <person name="Seetharam A."/>
            <person name="Woodhouse M."/>
            <person name="Cannon E."/>
        </authorList>
    </citation>
    <scope>NUCLEOTIDE SEQUENCE [LARGE SCALE GENOMIC DNA]</scope>
    <source>
        <strain evidence="2">cv. B73</strain>
    </source>
</reference>
<organism evidence="2 3">
    <name type="scientific">Zea mays</name>
    <name type="common">Maize</name>
    <dbReference type="NCBI Taxonomy" id="4577"/>
    <lineage>
        <taxon>Eukaryota</taxon>
        <taxon>Viridiplantae</taxon>
        <taxon>Streptophyta</taxon>
        <taxon>Embryophyta</taxon>
        <taxon>Tracheophyta</taxon>
        <taxon>Spermatophyta</taxon>
        <taxon>Magnoliopsida</taxon>
        <taxon>Liliopsida</taxon>
        <taxon>Poales</taxon>
        <taxon>Poaceae</taxon>
        <taxon>PACMAD clade</taxon>
        <taxon>Panicoideae</taxon>
        <taxon>Andropogonodae</taxon>
        <taxon>Andropogoneae</taxon>
        <taxon>Tripsacinae</taxon>
        <taxon>Zea</taxon>
    </lineage>
</organism>
<dbReference type="Proteomes" id="UP000007305">
    <property type="component" value="Chromosome 3"/>
</dbReference>
<dbReference type="AlphaFoldDB" id="A0A804NE43"/>